<accession>A0A7X6DGR3</accession>
<dbReference type="EMBL" id="VTOX01000004">
    <property type="protein sequence ID" value="NKE66867.1"/>
    <property type="molecule type" value="Genomic_DNA"/>
</dbReference>
<comment type="caution">
    <text evidence="1">The sequence shown here is derived from an EMBL/GenBank/DDBJ whole genome shotgun (WGS) entry which is preliminary data.</text>
</comment>
<keyword evidence="2" id="KW-1185">Reference proteome</keyword>
<gene>
    <name evidence="1" type="ORF">RAMLITH_13640</name>
</gene>
<proteinExistence type="predicted"/>
<evidence type="ECO:0000313" key="1">
    <source>
        <dbReference type="EMBL" id="NKE66867.1"/>
    </source>
</evidence>
<protein>
    <recommendedName>
        <fullName evidence="3">CHAT domain-containing protein</fullName>
    </recommendedName>
</protein>
<organism evidence="1 2">
    <name type="scientific">Ramlibacter lithotrophicus</name>
    <dbReference type="NCBI Taxonomy" id="2606681"/>
    <lineage>
        <taxon>Bacteria</taxon>
        <taxon>Pseudomonadati</taxon>
        <taxon>Pseudomonadota</taxon>
        <taxon>Betaproteobacteria</taxon>
        <taxon>Burkholderiales</taxon>
        <taxon>Comamonadaceae</taxon>
        <taxon>Ramlibacter</taxon>
    </lineage>
</organism>
<reference evidence="1 2" key="1">
    <citation type="journal article" date="2020" name="Nature">
        <title>Bacterial chemolithoautotrophy via manganese oxidation.</title>
        <authorList>
            <person name="Yu H."/>
            <person name="Leadbetter J.R."/>
        </authorList>
    </citation>
    <scope>NUCLEOTIDE SEQUENCE [LARGE SCALE GENOMIC DNA]</scope>
    <source>
        <strain evidence="1 2">RBP-1</strain>
    </source>
</reference>
<dbReference type="Proteomes" id="UP000521868">
    <property type="component" value="Unassembled WGS sequence"/>
</dbReference>
<evidence type="ECO:0000313" key="2">
    <source>
        <dbReference type="Proteomes" id="UP000521868"/>
    </source>
</evidence>
<name>A0A7X6DGR3_9BURK</name>
<sequence>MPRSRFAVIESRWWDDGNHSVRALFEAVCAIHHDNPSAFYYDMFADRSSLRRVLGTRGGDDITEVLYVATHGNETEIGPGNGVTISRTEFRNALEEGNANAQVKGLYLGTCLTGNMNTARFLLDQRTRLEWLAGYRETVDWIDGSAIDMVFFHKLAAEYRRNKSRRRGKLTAREMAHEAASQLLRLVPGAHATYGFNIYFRERDGAAGMFA</sequence>
<dbReference type="AlphaFoldDB" id="A0A7X6DGR3"/>
<evidence type="ECO:0008006" key="3">
    <source>
        <dbReference type="Google" id="ProtNLM"/>
    </source>
</evidence>
<dbReference type="RefSeq" id="WP_168107984.1">
    <property type="nucleotide sequence ID" value="NZ_VTOX01000004.1"/>
</dbReference>